<evidence type="ECO:0000256" key="1">
    <source>
        <dbReference type="ARBA" id="ARBA00006817"/>
    </source>
</evidence>
<evidence type="ECO:0000313" key="4">
    <source>
        <dbReference type="Proteomes" id="UP001519288"/>
    </source>
</evidence>
<dbReference type="Proteomes" id="UP001519288">
    <property type="component" value="Unassembled WGS sequence"/>
</dbReference>
<keyword evidence="4" id="KW-1185">Reference proteome</keyword>
<dbReference type="EMBL" id="JAGGLD010000001">
    <property type="protein sequence ID" value="MBP1999102.1"/>
    <property type="molecule type" value="Genomic_DNA"/>
</dbReference>
<reference evidence="3 4" key="1">
    <citation type="submission" date="2021-03" db="EMBL/GenBank/DDBJ databases">
        <title>Genomic Encyclopedia of Type Strains, Phase IV (KMG-IV): sequencing the most valuable type-strain genomes for metagenomic binning, comparative biology and taxonomic classification.</title>
        <authorList>
            <person name="Goeker M."/>
        </authorList>
    </citation>
    <scope>NUCLEOTIDE SEQUENCE [LARGE SCALE GENOMIC DNA]</scope>
    <source>
        <strain evidence="3 4">DSM 26806</strain>
    </source>
</reference>
<dbReference type="InterPro" id="IPR013538">
    <property type="entry name" value="ASHA1/2-like_C"/>
</dbReference>
<organism evidence="3 4">
    <name type="scientific">Paenibacillus shirakamiensis</name>
    <dbReference type="NCBI Taxonomy" id="1265935"/>
    <lineage>
        <taxon>Bacteria</taxon>
        <taxon>Bacillati</taxon>
        <taxon>Bacillota</taxon>
        <taxon>Bacilli</taxon>
        <taxon>Bacillales</taxon>
        <taxon>Paenibacillaceae</taxon>
        <taxon>Paenibacillus</taxon>
    </lineage>
</organism>
<evidence type="ECO:0000259" key="2">
    <source>
        <dbReference type="Pfam" id="PF08327"/>
    </source>
</evidence>
<dbReference type="Pfam" id="PF08327">
    <property type="entry name" value="AHSA1"/>
    <property type="match status" value="1"/>
</dbReference>
<dbReference type="SUPFAM" id="SSF55961">
    <property type="entry name" value="Bet v1-like"/>
    <property type="match status" value="1"/>
</dbReference>
<comment type="similarity">
    <text evidence="1">Belongs to the AHA1 family.</text>
</comment>
<comment type="caution">
    <text evidence="3">The sequence shown here is derived from an EMBL/GenBank/DDBJ whole genome shotgun (WGS) entry which is preliminary data.</text>
</comment>
<name>A0ABS4JBL7_9BACL</name>
<protein>
    <submittedName>
        <fullName evidence="3">Uncharacterized protein YndB with AHSA1/START domain</fullName>
    </submittedName>
</protein>
<feature type="domain" description="Activator of Hsp90 ATPase homologue 1/2-like C-terminal" evidence="2">
    <location>
        <begin position="12"/>
        <end position="143"/>
    </location>
</feature>
<dbReference type="RefSeq" id="WP_209858255.1">
    <property type="nucleotide sequence ID" value="NZ_JAGGLD010000001.1"/>
</dbReference>
<proteinExistence type="inferred from homology"/>
<gene>
    <name evidence="3" type="ORF">J2Z69_000121</name>
</gene>
<dbReference type="InterPro" id="IPR023393">
    <property type="entry name" value="START-like_dom_sf"/>
</dbReference>
<evidence type="ECO:0000313" key="3">
    <source>
        <dbReference type="EMBL" id="MBP1999102.1"/>
    </source>
</evidence>
<dbReference type="Gene3D" id="3.30.530.20">
    <property type="match status" value="1"/>
</dbReference>
<accession>A0ABS4JBL7</accession>
<sequence length="153" mass="17473">MHPLKYQFYIATTQDKVWKALVEPEYVAQIYFGCIIQSTYEKGSALAYVGPGKDGDETVHVFGTLLDYEPGRLLQFTHQVGPSYLEQPDSFNPTSRITWEVEPAGSTTKLILTHDEWQAEDPNYERSDASWWFILSSLKSLLETGRPLEYSAE</sequence>